<reference evidence="4 5" key="1">
    <citation type="submission" date="2015-01" db="EMBL/GenBank/DDBJ databases">
        <title>Comparative genomics of the lactic acid bacteria isolated from the honey bee gut.</title>
        <authorList>
            <person name="Ellegaard K.M."/>
            <person name="Tamarit D."/>
            <person name="Javelind E."/>
            <person name="Olofsson T."/>
            <person name="Andersson S.G."/>
            <person name="Vasquez A."/>
        </authorList>
    </citation>
    <scope>NUCLEOTIDE SEQUENCE [LARGE SCALE GENOMIC DNA]</scope>
    <source>
        <strain evidence="4 5">Bin4</strain>
        <plasmid evidence="4">pBin4p1</plasmid>
    </source>
</reference>
<evidence type="ECO:0000256" key="1">
    <source>
        <dbReference type="ARBA" id="ARBA00006611"/>
    </source>
</evidence>
<dbReference type="PATRIC" id="fig|1218492.5.peg.75"/>
<geneLocation type="plasmid" evidence="4">
    <name>pBin4p1</name>
</geneLocation>
<dbReference type="Gene3D" id="3.30.450.380">
    <property type="match status" value="1"/>
</dbReference>
<feature type="domain" description="Bacterial type II secretion system protein E" evidence="3">
    <location>
        <begin position="227"/>
        <end position="399"/>
    </location>
</feature>
<name>A0A0F4LPM5_9LACO</name>
<dbReference type="SUPFAM" id="SSF52540">
    <property type="entry name" value="P-loop containing nucleoside triphosphate hydrolases"/>
    <property type="match status" value="1"/>
</dbReference>
<dbReference type="InterPro" id="IPR050921">
    <property type="entry name" value="T4SS_GSP_E_ATPase"/>
</dbReference>
<dbReference type="HOGENOM" id="CLU_005379_7_2_9"/>
<dbReference type="InterPro" id="IPR001482">
    <property type="entry name" value="T2SS/T4SS_dom"/>
</dbReference>
<evidence type="ECO:0000313" key="5">
    <source>
        <dbReference type="Proteomes" id="UP000033558"/>
    </source>
</evidence>
<dbReference type="InterPro" id="IPR027417">
    <property type="entry name" value="P-loop_NTPase"/>
</dbReference>
<dbReference type="OrthoDB" id="9810761at2"/>
<evidence type="ECO:0000313" key="4">
    <source>
        <dbReference type="EMBL" id="KJY59506.1"/>
    </source>
</evidence>
<evidence type="ECO:0000259" key="3">
    <source>
        <dbReference type="Pfam" id="PF00437"/>
    </source>
</evidence>
<comment type="similarity">
    <text evidence="1">Belongs to the GSP E family.</text>
</comment>
<dbReference type="Gene3D" id="3.40.50.300">
    <property type="entry name" value="P-loop containing nucleotide triphosphate hydrolases"/>
    <property type="match status" value="1"/>
</dbReference>
<proteinExistence type="inferred from homology"/>
<dbReference type="PANTHER" id="PTHR30486">
    <property type="entry name" value="TWITCHING MOTILITY PROTEIN PILT"/>
    <property type="match status" value="1"/>
</dbReference>
<accession>A0A0F4LPM5</accession>
<dbReference type="GO" id="GO:0016887">
    <property type="term" value="F:ATP hydrolysis activity"/>
    <property type="evidence" value="ECO:0007669"/>
    <property type="project" value="InterPro"/>
</dbReference>
<gene>
    <name evidence="4" type="ORF">JG30_12790</name>
</gene>
<keyword evidence="5" id="KW-1185">Reference proteome</keyword>
<dbReference type="RefSeq" id="WP_046318113.1">
    <property type="nucleotide sequence ID" value="NZ_JBHSZT010000002.1"/>
</dbReference>
<organism evidence="4 5">
    <name type="scientific">Bombilactobacillus mellifer</name>
    <dbReference type="NCBI Taxonomy" id="1218492"/>
    <lineage>
        <taxon>Bacteria</taxon>
        <taxon>Bacillati</taxon>
        <taxon>Bacillota</taxon>
        <taxon>Bacilli</taxon>
        <taxon>Lactobacillales</taxon>
        <taxon>Lactobacillaceae</taxon>
        <taxon>Bombilactobacillus</taxon>
    </lineage>
</organism>
<dbReference type="CDD" id="cd01130">
    <property type="entry name" value="VirB11-like_ATPase"/>
    <property type="match status" value="1"/>
</dbReference>
<dbReference type="Proteomes" id="UP000033558">
    <property type="component" value="Unassembled WGS sequence"/>
</dbReference>
<evidence type="ECO:0000256" key="2">
    <source>
        <dbReference type="SAM" id="MobiDB-lite"/>
    </source>
</evidence>
<dbReference type="AlphaFoldDB" id="A0A0F4LPM5"/>
<sequence length="529" mass="60189">MKLSSKKKEKTENKEKVDVQPEQKEENSSDVRNRIAKHYKISSNIIPIHPKNQDYIVGQRDQQTNAKHVIEKKELEAITYSLQQNYSDILIQAMTDASAVTKLKEIICNSPDFQNLPCYHNPDICGDIINEVAGYGIIEQLLHDYPNITDIGFNGRFLTIETPDNKFTYGLSKQDQAITSDYIEKIAKRFALREPGNGKQFNAGSPIFNGFSNNIRISATYKTLSPLGTTMSLRVSKPKLALNEINFDKFAPQFLYDILYSLVVCHCNMIISGEVGSGKTELQKLLIGAIPFSDKIIMIEDVAETHIADLYPDKDVYSWVTKGTEKGQDLSKAAQVTITDHIKNALRNNPKWIMISETRGSEAYEMFQSILSGHNIITTMHAISNNSVPGRFLGMCSLRYENVDLERLEEEFLNYVHIGIHLSKKIINGHVYRYLDNLSEFVPKSSKYPDGTNTLFEQRLDDNGYRTYSTNQPTEKLKNIIRNEIDAEFKMPNFHNVYEPIPTKTKLEEKEESEIQNTLQEATTSTANN</sequence>
<dbReference type="Pfam" id="PF00437">
    <property type="entry name" value="T2SSE"/>
    <property type="match status" value="1"/>
</dbReference>
<feature type="region of interest" description="Disordered" evidence="2">
    <location>
        <begin position="1"/>
        <end position="32"/>
    </location>
</feature>
<feature type="compositionally biased region" description="Basic and acidic residues" evidence="2">
    <location>
        <begin position="9"/>
        <end position="32"/>
    </location>
</feature>
<dbReference type="PANTHER" id="PTHR30486:SF6">
    <property type="entry name" value="TYPE IV PILUS RETRACTATION ATPASE PILT"/>
    <property type="match status" value="1"/>
</dbReference>
<keyword evidence="4" id="KW-0614">Plasmid</keyword>
<protein>
    <recommendedName>
        <fullName evidence="3">Bacterial type II secretion system protein E domain-containing protein</fullName>
    </recommendedName>
</protein>
<comment type="caution">
    <text evidence="4">The sequence shown here is derived from an EMBL/GenBank/DDBJ whole genome shotgun (WGS) entry which is preliminary data.</text>
</comment>
<dbReference type="EMBL" id="JXJQ01000022">
    <property type="protein sequence ID" value="KJY59506.1"/>
    <property type="molecule type" value="Genomic_DNA"/>
</dbReference>